<evidence type="ECO:0000313" key="3">
    <source>
        <dbReference type="Proteomes" id="UP001469553"/>
    </source>
</evidence>
<keyword evidence="1" id="KW-1133">Transmembrane helix</keyword>
<feature type="transmembrane region" description="Helical" evidence="1">
    <location>
        <begin position="20"/>
        <end position="42"/>
    </location>
</feature>
<protein>
    <submittedName>
        <fullName evidence="2">Uncharacterized protein</fullName>
    </submittedName>
</protein>
<organism evidence="2 3">
    <name type="scientific">Ameca splendens</name>
    <dbReference type="NCBI Taxonomy" id="208324"/>
    <lineage>
        <taxon>Eukaryota</taxon>
        <taxon>Metazoa</taxon>
        <taxon>Chordata</taxon>
        <taxon>Craniata</taxon>
        <taxon>Vertebrata</taxon>
        <taxon>Euteleostomi</taxon>
        <taxon>Actinopterygii</taxon>
        <taxon>Neopterygii</taxon>
        <taxon>Teleostei</taxon>
        <taxon>Neoteleostei</taxon>
        <taxon>Acanthomorphata</taxon>
        <taxon>Ovalentaria</taxon>
        <taxon>Atherinomorphae</taxon>
        <taxon>Cyprinodontiformes</taxon>
        <taxon>Goodeidae</taxon>
        <taxon>Ameca</taxon>
    </lineage>
</organism>
<evidence type="ECO:0000313" key="2">
    <source>
        <dbReference type="EMBL" id="MEQ2297750.1"/>
    </source>
</evidence>
<keyword evidence="1" id="KW-0472">Membrane</keyword>
<dbReference type="Proteomes" id="UP001469553">
    <property type="component" value="Unassembled WGS sequence"/>
</dbReference>
<reference evidence="2 3" key="1">
    <citation type="submission" date="2021-06" db="EMBL/GenBank/DDBJ databases">
        <authorList>
            <person name="Palmer J.M."/>
        </authorList>
    </citation>
    <scope>NUCLEOTIDE SEQUENCE [LARGE SCALE GENOMIC DNA]</scope>
    <source>
        <strain evidence="2 3">AS_MEX2019</strain>
        <tissue evidence="2">Muscle</tissue>
    </source>
</reference>
<dbReference type="EMBL" id="JAHRIP010044226">
    <property type="protein sequence ID" value="MEQ2297750.1"/>
    <property type="molecule type" value="Genomic_DNA"/>
</dbReference>
<accession>A0ABV0YVS8</accession>
<comment type="caution">
    <text evidence="2">The sequence shown here is derived from an EMBL/GenBank/DDBJ whole genome shotgun (WGS) entry which is preliminary data.</text>
</comment>
<keyword evidence="1" id="KW-0812">Transmembrane</keyword>
<proteinExistence type="predicted"/>
<evidence type="ECO:0000256" key="1">
    <source>
        <dbReference type="SAM" id="Phobius"/>
    </source>
</evidence>
<name>A0ABV0YVS8_9TELE</name>
<keyword evidence="3" id="KW-1185">Reference proteome</keyword>
<gene>
    <name evidence="2" type="ORF">AMECASPLE_037826</name>
</gene>
<sequence length="112" mass="11827">MKMISVSVSASKKPDNAGGIAASVIVVLLLIGTLVALLVFYLRTRPELEASSGATGFSNEGYVPDSTDDAFSLSPAPLPYLPCFSSVSCLFLEPLFAFLPKYGFGQLVSQCN</sequence>